<dbReference type="InterPro" id="IPR036047">
    <property type="entry name" value="F-box-like_dom_sf"/>
</dbReference>
<keyword evidence="5" id="KW-1185">Reference proteome</keyword>
<evidence type="ECO:0000313" key="4">
    <source>
        <dbReference type="EMBL" id="CAI9757580.1"/>
    </source>
</evidence>
<proteinExistence type="predicted"/>
<reference evidence="4" key="1">
    <citation type="submission" date="2023-05" db="EMBL/GenBank/DDBJ databases">
        <authorList>
            <person name="Huff M."/>
        </authorList>
    </citation>
    <scope>NUCLEOTIDE SEQUENCE</scope>
</reference>
<sequence>MAMAEGSSSSTSTTAINRDESSSSPITKIAQDHIFSILLLLPIESIVCFAMTCRKLKFLAYSDSLWESVCRRDWGNSAIDALKASSSVQGIHWKKLYQQVYQLDSVCCHKLLVETPDGDEIFPGPRASHSLNFVNGCLVLFGGGCEGDELDVSRSYASPARWCPDVASPSAEEHVFDSIFEVSLI</sequence>
<keyword evidence="1" id="KW-0880">Kelch repeat</keyword>
<name>A0AAD1YV56_9LAMI</name>
<dbReference type="PANTHER" id="PTHR46175">
    <property type="entry name" value="BACTERIOOPSIN TRANSCRIPTIONAL ACTIVATOR"/>
    <property type="match status" value="1"/>
</dbReference>
<evidence type="ECO:0000256" key="1">
    <source>
        <dbReference type="ARBA" id="ARBA00022441"/>
    </source>
</evidence>
<dbReference type="AlphaFoldDB" id="A0AAD1YV56"/>
<dbReference type="Proteomes" id="UP000834106">
    <property type="component" value="Chromosome 3"/>
</dbReference>
<evidence type="ECO:0000313" key="5">
    <source>
        <dbReference type="Proteomes" id="UP000834106"/>
    </source>
</evidence>
<evidence type="ECO:0000256" key="2">
    <source>
        <dbReference type="SAM" id="MobiDB-lite"/>
    </source>
</evidence>
<protein>
    <recommendedName>
        <fullName evidence="3">F-box domain-containing protein</fullName>
    </recommendedName>
</protein>
<dbReference type="EMBL" id="OU503038">
    <property type="protein sequence ID" value="CAI9757580.1"/>
    <property type="molecule type" value="Genomic_DNA"/>
</dbReference>
<feature type="domain" description="F-box" evidence="3">
    <location>
        <begin position="35"/>
        <end position="72"/>
    </location>
</feature>
<dbReference type="SUPFAM" id="SSF81383">
    <property type="entry name" value="F-box domain"/>
    <property type="match status" value="1"/>
</dbReference>
<organism evidence="4 5">
    <name type="scientific">Fraxinus pennsylvanica</name>
    <dbReference type="NCBI Taxonomy" id="56036"/>
    <lineage>
        <taxon>Eukaryota</taxon>
        <taxon>Viridiplantae</taxon>
        <taxon>Streptophyta</taxon>
        <taxon>Embryophyta</taxon>
        <taxon>Tracheophyta</taxon>
        <taxon>Spermatophyta</taxon>
        <taxon>Magnoliopsida</taxon>
        <taxon>eudicotyledons</taxon>
        <taxon>Gunneridae</taxon>
        <taxon>Pentapetalae</taxon>
        <taxon>asterids</taxon>
        <taxon>lamiids</taxon>
        <taxon>Lamiales</taxon>
        <taxon>Oleaceae</taxon>
        <taxon>Oleeae</taxon>
        <taxon>Fraxinus</taxon>
    </lineage>
</organism>
<evidence type="ECO:0000259" key="3">
    <source>
        <dbReference type="Pfam" id="PF12937"/>
    </source>
</evidence>
<gene>
    <name evidence="4" type="ORF">FPE_LOCUS5010</name>
</gene>
<dbReference type="PANTHER" id="PTHR46175:SF4">
    <property type="entry name" value="BACTERIOOPSIN TRANSCRIPTIONAL ACTIVATOR"/>
    <property type="match status" value="1"/>
</dbReference>
<dbReference type="Gene3D" id="1.20.1280.50">
    <property type="match status" value="1"/>
</dbReference>
<dbReference type="Pfam" id="PF12937">
    <property type="entry name" value="F-box-like"/>
    <property type="match status" value="1"/>
</dbReference>
<accession>A0AAD1YV56</accession>
<feature type="region of interest" description="Disordered" evidence="2">
    <location>
        <begin position="1"/>
        <end position="20"/>
    </location>
</feature>
<dbReference type="InterPro" id="IPR001810">
    <property type="entry name" value="F-box_dom"/>
</dbReference>